<dbReference type="SUPFAM" id="SSF46689">
    <property type="entry name" value="Homeodomain-like"/>
    <property type="match status" value="1"/>
</dbReference>
<dbReference type="InterPro" id="IPR053392">
    <property type="entry name" value="Transposase_IS30-like"/>
</dbReference>
<dbReference type="GO" id="GO:0015074">
    <property type="term" value="P:DNA integration"/>
    <property type="evidence" value="ECO:0007669"/>
    <property type="project" value="InterPro"/>
</dbReference>
<dbReference type="AlphaFoldDB" id="A0A1H2M7M1"/>
<evidence type="ECO:0000256" key="2">
    <source>
        <dbReference type="SAM" id="MobiDB-lite"/>
    </source>
</evidence>
<organism evidence="5 6">
    <name type="scientific">Microlunatus sagamiharensis</name>
    <dbReference type="NCBI Taxonomy" id="546874"/>
    <lineage>
        <taxon>Bacteria</taxon>
        <taxon>Bacillati</taxon>
        <taxon>Actinomycetota</taxon>
        <taxon>Actinomycetes</taxon>
        <taxon>Propionibacteriales</taxon>
        <taxon>Propionibacteriaceae</taxon>
        <taxon>Microlunatus</taxon>
    </lineage>
</organism>
<feature type="domain" description="Integrase catalytic" evidence="3">
    <location>
        <begin position="238"/>
        <end position="329"/>
    </location>
</feature>
<dbReference type="GO" id="GO:0006310">
    <property type="term" value="P:DNA recombination"/>
    <property type="evidence" value="ECO:0007669"/>
    <property type="project" value="UniProtKB-KW"/>
</dbReference>
<dbReference type="GO" id="GO:0003676">
    <property type="term" value="F:nucleic acid binding"/>
    <property type="evidence" value="ECO:0007669"/>
    <property type="project" value="InterPro"/>
</dbReference>
<dbReference type="Pfam" id="PF00665">
    <property type="entry name" value="rve"/>
    <property type="match status" value="1"/>
</dbReference>
<dbReference type="InterPro" id="IPR036397">
    <property type="entry name" value="RNaseH_sf"/>
</dbReference>
<dbReference type="EMBL" id="LT629799">
    <property type="protein sequence ID" value="SDU89005.1"/>
    <property type="molecule type" value="Genomic_DNA"/>
</dbReference>
<feature type="compositionally biased region" description="Basic residues" evidence="2">
    <location>
        <begin position="346"/>
        <end position="366"/>
    </location>
</feature>
<dbReference type="GO" id="GO:0005829">
    <property type="term" value="C:cytosol"/>
    <property type="evidence" value="ECO:0007669"/>
    <property type="project" value="TreeGrafter"/>
</dbReference>
<dbReference type="Proteomes" id="UP000198825">
    <property type="component" value="Chromosome I"/>
</dbReference>
<dbReference type="Pfam" id="PF13936">
    <property type="entry name" value="HTH_38"/>
    <property type="match status" value="1"/>
</dbReference>
<proteinExistence type="predicted"/>
<dbReference type="STRING" id="546874.SAMN04488544_1514"/>
<name>A0A1H2M7M1_9ACTN</name>
<dbReference type="InterPro" id="IPR001584">
    <property type="entry name" value="Integrase_cat-core"/>
</dbReference>
<evidence type="ECO:0000259" key="4">
    <source>
        <dbReference type="Pfam" id="PF13936"/>
    </source>
</evidence>
<feature type="compositionally biased region" description="Low complexity" evidence="2">
    <location>
        <begin position="367"/>
        <end position="378"/>
    </location>
</feature>
<feature type="region of interest" description="Disordered" evidence="2">
    <location>
        <begin position="85"/>
        <end position="115"/>
    </location>
</feature>
<dbReference type="Gene3D" id="1.10.10.60">
    <property type="entry name" value="Homeodomain-like"/>
    <property type="match status" value="1"/>
</dbReference>
<dbReference type="Gene3D" id="3.30.420.10">
    <property type="entry name" value="Ribonuclease H-like superfamily/Ribonuclease H"/>
    <property type="match status" value="1"/>
</dbReference>
<protein>
    <submittedName>
        <fullName evidence="5">Transposase and inactivated derivatives, IS30 family</fullName>
    </submittedName>
</protein>
<feature type="compositionally biased region" description="Basic and acidic residues" evidence="2">
    <location>
        <begin position="90"/>
        <end position="99"/>
    </location>
</feature>
<dbReference type="GO" id="GO:0004803">
    <property type="term" value="F:transposase activity"/>
    <property type="evidence" value="ECO:0007669"/>
    <property type="project" value="TreeGrafter"/>
</dbReference>
<feature type="region of interest" description="Disordered" evidence="2">
    <location>
        <begin position="342"/>
        <end position="413"/>
    </location>
</feature>
<dbReference type="InterPro" id="IPR025246">
    <property type="entry name" value="IS30-like_HTH"/>
</dbReference>
<evidence type="ECO:0000313" key="6">
    <source>
        <dbReference type="Proteomes" id="UP000198825"/>
    </source>
</evidence>
<dbReference type="InterPro" id="IPR012337">
    <property type="entry name" value="RNaseH-like_sf"/>
</dbReference>
<gene>
    <name evidence="5" type="ORF">SAMN04488544_1514</name>
</gene>
<dbReference type="InterPro" id="IPR051917">
    <property type="entry name" value="Transposase-Integrase"/>
</dbReference>
<reference evidence="6" key="1">
    <citation type="submission" date="2016-10" db="EMBL/GenBank/DDBJ databases">
        <authorList>
            <person name="Varghese N."/>
            <person name="Submissions S."/>
        </authorList>
    </citation>
    <scope>NUCLEOTIDE SEQUENCE [LARGE SCALE GENOMIC DNA]</scope>
    <source>
        <strain evidence="6">DSM 21743</strain>
    </source>
</reference>
<feature type="region of interest" description="Disordered" evidence="2">
    <location>
        <begin position="197"/>
        <end position="216"/>
    </location>
</feature>
<dbReference type="GO" id="GO:0032196">
    <property type="term" value="P:transposition"/>
    <property type="evidence" value="ECO:0007669"/>
    <property type="project" value="TreeGrafter"/>
</dbReference>
<keyword evidence="6" id="KW-1185">Reference proteome</keyword>
<feature type="compositionally biased region" description="Basic residues" evidence="2">
    <location>
        <begin position="197"/>
        <end position="213"/>
    </location>
</feature>
<dbReference type="SUPFAM" id="SSF53098">
    <property type="entry name" value="Ribonuclease H-like"/>
    <property type="match status" value="1"/>
</dbReference>
<dbReference type="PANTHER" id="PTHR10948:SF23">
    <property type="entry name" value="TRANSPOSASE INSI FOR INSERTION SEQUENCE ELEMENT IS30A-RELATED"/>
    <property type="match status" value="1"/>
</dbReference>
<evidence type="ECO:0000256" key="1">
    <source>
        <dbReference type="ARBA" id="ARBA00023172"/>
    </source>
</evidence>
<dbReference type="PANTHER" id="PTHR10948">
    <property type="entry name" value="TRANSPOSASE"/>
    <property type="match status" value="1"/>
</dbReference>
<evidence type="ECO:0000259" key="3">
    <source>
        <dbReference type="Pfam" id="PF00665"/>
    </source>
</evidence>
<feature type="domain" description="Transposase IS30-like HTH" evidence="4">
    <location>
        <begin position="54"/>
        <end position="94"/>
    </location>
</feature>
<evidence type="ECO:0000313" key="5">
    <source>
        <dbReference type="EMBL" id="SDU89005.1"/>
    </source>
</evidence>
<dbReference type="NCBIfam" id="NF033563">
    <property type="entry name" value="transpos_IS30"/>
    <property type="match status" value="1"/>
</dbReference>
<feature type="compositionally biased region" description="Basic residues" evidence="2">
    <location>
        <begin position="379"/>
        <end position="390"/>
    </location>
</feature>
<dbReference type="InterPro" id="IPR009057">
    <property type="entry name" value="Homeodomain-like_sf"/>
</dbReference>
<keyword evidence="1" id="KW-0233">DNA recombination</keyword>
<sequence>MVFAVGVRQQVFALLGAGWSQKQTALVTGVSARAIGRWRAEVGGVQFEPCQVQRYLSRDERYEIARLHDSGLGVREIGRRLGRSGSTISRELRRPERDAGVPGRPSGRTPGYQPEACHQAAVRARNRPRASRLASDARLRVWVQARLDLGLSPEQISGRLRVEFEDDEQMRISHEAIYRAIYVLPRGELRRELRAHLRTGRSQRKTRQSRTPRNRPGQIVGAVSIHERPEEVEGRLVPGHHEGDLVCGPAGTTAAIGTLVERTSGFLTAFLLPERHTAEATLAGLSEAVNRTGWPMASLTWDRGSEMARHAEFSTATGIQVYFADPHAPLAARLEREHERLAARVRPQRTRHRHRHRQRTPTRRRAAQQPAPQTPQLPHTHRSPRRHTQRPNRCCDHPINLGPERVGVLARPH</sequence>
<accession>A0A1H2M7M1</accession>